<keyword evidence="2" id="KW-0255">Endonuclease</keyword>
<keyword evidence="3" id="KW-1185">Reference proteome</keyword>
<dbReference type="Pfam" id="PF01844">
    <property type="entry name" value="HNH"/>
    <property type="match status" value="1"/>
</dbReference>
<evidence type="ECO:0000313" key="2">
    <source>
        <dbReference type="EMBL" id="QPZ93256.1"/>
    </source>
</evidence>
<dbReference type="Proteomes" id="UP000192422">
    <property type="component" value="Chromosome"/>
</dbReference>
<keyword evidence="2" id="KW-0540">Nuclease</keyword>
<dbReference type="InterPro" id="IPR003615">
    <property type="entry name" value="HNH_nuc"/>
</dbReference>
<proteinExistence type="predicted"/>
<evidence type="ECO:0000259" key="1">
    <source>
        <dbReference type="SMART" id="SM00507"/>
    </source>
</evidence>
<name>A0ABX6YZW6_9RHOB</name>
<gene>
    <name evidence="2" type="ORF">AKL02_014290</name>
</gene>
<feature type="domain" description="HNH nuclease" evidence="1">
    <location>
        <begin position="132"/>
        <end position="191"/>
    </location>
</feature>
<protein>
    <submittedName>
        <fullName evidence="2">HNH endonuclease</fullName>
    </submittedName>
</protein>
<dbReference type="Gene3D" id="1.10.30.50">
    <property type="match status" value="1"/>
</dbReference>
<sequence>MIRNLAQMLKGELYHRTLNLLTTRIFFDQIGSDFGVPFLLNAIKSTRAHIDYYEALKNGGNKPSLKALCSEYEGLLPKNGNSAESLFSQNFQKRVNTSFQDFPEVRQKRLKNASSIPVRRIVKTVAYSRNPDVVAERLYQANGTCDHCKKSAPFTRISGGAYLEVHHIIPLSEGGMDVLENTAALCPNCHREAHFGIRWKAFREQI</sequence>
<dbReference type="CDD" id="cd00085">
    <property type="entry name" value="HNHc"/>
    <property type="match status" value="1"/>
</dbReference>
<evidence type="ECO:0000313" key="3">
    <source>
        <dbReference type="Proteomes" id="UP000192422"/>
    </source>
</evidence>
<dbReference type="InterPro" id="IPR002711">
    <property type="entry name" value="HNH"/>
</dbReference>
<dbReference type="GO" id="GO:0004519">
    <property type="term" value="F:endonuclease activity"/>
    <property type="evidence" value="ECO:0007669"/>
    <property type="project" value="UniProtKB-KW"/>
</dbReference>
<dbReference type="SMART" id="SM00507">
    <property type="entry name" value="HNHc"/>
    <property type="match status" value="1"/>
</dbReference>
<dbReference type="EMBL" id="CP053562">
    <property type="protein sequence ID" value="QPZ93256.1"/>
    <property type="molecule type" value="Genomic_DNA"/>
</dbReference>
<organism evidence="2 3">
    <name type="scientific">Thioclava electrotropha</name>
    <dbReference type="NCBI Taxonomy" id="1549850"/>
    <lineage>
        <taxon>Bacteria</taxon>
        <taxon>Pseudomonadati</taxon>
        <taxon>Pseudomonadota</taxon>
        <taxon>Alphaproteobacteria</taxon>
        <taxon>Rhodobacterales</taxon>
        <taxon>Paracoccaceae</taxon>
        <taxon>Thioclava</taxon>
    </lineage>
</organism>
<accession>A0ABX6YZW6</accession>
<reference evidence="2 3" key="1">
    <citation type="submission" date="2020-05" db="EMBL/GenBank/DDBJ databases">
        <title>Thioclava electrotropha strain Elox9 finished genome.</title>
        <authorList>
            <person name="Rowe A.R."/>
            <person name="Wilbanks E.G."/>
        </authorList>
    </citation>
    <scope>NUCLEOTIDE SEQUENCE [LARGE SCALE GENOMIC DNA]</scope>
    <source>
        <strain evidence="2 3">Elox9</strain>
    </source>
</reference>
<keyword evidence="2" id="KW-0378">Hydrolase</keyword>